<accession>A0ACD0WEC5</accession>
<name>A0ACD0WEC5_CLALS</name>
<evidence type="ECO:0000313" key="1">
    <source>
        <dbReference type="EMBL" id="QFZ25909.1"/>
    </source>
</evidence>
<organism evidence="1 2">
    <name type="scientific">Clavispora lusitaniae</name>
    <name type="common">Candida lusitaniae</name>
    <dbReference type="NCBI Taxonomy" id="36911"/>
    <lineage>
        <taxon>Eukaryota</taxon>
        <taxon>Fungi</taxon>
        <taxon>Dikarya</taxon>
        <taxon>Ascomycota</taxon>
        <taxon>Saccharomycotina</taxon>
        <taxon>Pichiomycetes</taxon>
        <taxon>Metschnikowiaceae</taxon>
        <taxon>Clavispora</taxon>
    </lineage>
</organism>
<dbReference type="Proteomes" id="UP000326582">
    <property type="component" value="Chromosome 1"/>
</dbReference>
<sequence>MTYPRKPLVCGATAFLHPLVPTAENAFNPCFLTALVWLISAVIGVSGAVQLYSTWKKPVYGNLSAKSTGFFHWFRCSLVFLHTLLVCSLFSLISVVERYADHKLIPFGTLALVSATIVTPLHVIEPTRVTIPSGSLLCFWPVMAILELVLYFQDSSTQWPVLLNSKAPSFELLASITSISIFILEYSKKSWRPTHELLIHYHTSETLVASLHQPNFIDRITFSWMNNLITNSYKKQTLEVDDLPEISGFATEDFTQKLQLHWGGVEGKKSKAHLAGSLLKAFGPLMLSCLLYDAADSLLGFVQPQLLRLLIIFIGDKLENPQDNPVLKGALISASMFAVTIIQTALSNQYMLKVLEVGLGCRSSLTSLIFRKSLRLSTNARSERSTGDIVNLISIDTPRIQTCAQEIGTLIIAPTELFICIYSLWQLLGKASLAGVVAIIVIMPINTVIVRFSKRLNKLQMKLKDYRNNITNEILVSMKSLKLYSWEIPMLNRLLDARNNKELKNLKKIRIINQVANLIWVSLPFMVTLATFSAFVCFESVPLTSEIVFPALSLLNLLSRPILSFPMLINYMTEASVALDRISDFLLEEEVDDKLVKFVSGEDSEALRMKRISFVWNRPVENITEIREDMDFSPIRYALKDINIEVKKGDFICAVGKVGSGKSSLLSAIIGQLDAVDAHNPFTKAAPIELGGTIAYCSQNPWIMNASVKDNILFGFRYDEDYYNKTIDACELLPDLNVLPDGDATQVGEKGITLSGGQKARLALARAVYSRADIYLLDDVLSAVDSHVGKSIVSKVLSRTGLLAGNTVILATNNIGVLSRADKIYLFESGSIVEAGSYSEAVHNQDLPKLNQLLQESGHLDYSRSRTMSPPIENSDHESTETCVSSPTLRKEFPRKASVATFDWNPFKKNVSSRSQPTAEISAKGKVKWKVYWQYIKACSLIWTCVWLVVNVAATLASVLSNYSLKKWADRNSAFGDNKGALKYIAIYAVLGFSTSILNLCKGVIFWIHLGIRGGQVVHDGMARRLMKAPMSFFERTPVGRIMNRFSNDINKVDDALPRSFNSFMGVALKTIMTFIVVGTAIPPFAFVAVVLFFIYGYYQKYYISVQRELKRLVSISRSPIFAHFQESLTGVDTIRAYRQEERFSYRNNANVDFNIKSLFMLRSINRWLSARLQLIGSIIVWSSSSMLIYKSTTAHPISASMAGFVMSYALQVTTSMRMMVRMSAEVEANIVSVERCFEYCELPMEEDENGEFLELPDKWPSRGEVRLENYSTRYAKDMNPVLRDVTISIKSGEKVGVVGRTGAGKSSLVVALFRILPAIQGRIEIDELDISHLRLFDLRHNLSIIPQDAHLFEGTIRQNLDPFGEFTDEQLWRALEHCSLAEFVRNIHGNLGLESRVSESGCNFSAGQRQLMCLGRALLSTSKILMLDEATAAVDVQTDKIIQATIRKEFKDKTIITIAHRLDTVMDSDRILALDQGQVSEFDTPANLLQDENSVFYNLCKQGSYI</sequence>
<evidence type="ECO:0000313" key="2">
    <source>
        <dbReference type="Proteomes" id="UP000326582"/>
    </source>
</evidence>
<gene>
    <name evidence="1" type="ORF">EJF14_11029</name>
</gene>
<reference evidence="2" key="1">
    <citation type="journal article" date="2019" name="MBio">
        <title>Comparative genomics for the elucidation of multidrug resistance (MDR) in Candida lusitaniae.</title>
        <authorList>
            <person name="Kannan A."/>
            <person name="Asner S.A."/>
            <person name="Trachsel E."/>
            <person name="Kelly S."/>
            <person name="Parker J."/>
            <person name="Sanglard D."/>
        </authorList>
    </citation>
    <scope>NUCLEOTIDE SEQUENCE [LARGE SCALE GENOMIC DNA]</scope>
    <source>
        <strain evidence="2">P1</strain>
    </source>
</reference>
<protein>
    <submittedName>
        <fullName evidence="1">Metal resistance protein</fullName>
    </submittedName>
</protein>
<keyword evidence="2" id="KW-1185">Reference proteome</keyword>
<dbReference type="EMBL" id="CP038484">
    <property type="protein sequence ID" value="QFZ25909.1"/>
    <property type="molecule type" value="Genomic_DNA"/>
</dbReference>
<proteinExistence type="predicted"/>